<evidence type="ECO:0000259" key="2">
    <source>
        <dbReference type="Pfam" id="PF13111"/>
    </source>
</evidence>
<dbReference type="EMBL" id="BSSD01000002">
    <property type="protein sequence ID" value="GLW90624.1"/>
    <property type="molecule type" value="Genomic_DNA"/>
</dbReference>
<sequence>MTTADKELALLAYPLTSVLHGTAHLHRLPEQTGRAWERVLTRFRERVHQNVNLPYSGLATALRAYSGASVNLFPASKNRAPEFLVSSKRLDTRDLRDAFVLWEQALDNVPESEIDFGYASELADLVVSSPVEEVALADQVRLLGDQPDAPTWVYDAATWEAARLLSGAVWRIDGRDVRLRADTDGNLLAWDPDTVWSSPWREGVLNYAALRVRLLMKTMPGVRTPVLVLDPGVSRLGWELRGARSAWLAPRHSDDPLLCLGLEGWTNTKIEKTSATALAVAHRLRGEGLLDAGDLDLSGPPGRLRALVRRSVRFPIGRGVGMHTVRELARHAAGVLGESTVSATRVSHQFSKGAHRKVDKGRDVDLLEEGGLPLVVKASGAERLRLLVLYSTQGTRRRVLRLLAYHFSRPDLADDVPEDILVGLHTHVEVAFHHVSSFLAHGDRPGGSGVPEVLLEHGVPEGTRVLALCETEYDGTEPAGDAKPEVSRLLAGRGILAQFLVGATTDEDPAKDHAGHNALADLFRAAGLVHSRLTQALSFQRPRTERPVAYVGLHVRAQRGRVWKSGPPRLSCTLVAMVPDGDHWRTLAYQIDEHSATGLKIGWHDYSTVNASFRATRLPEGKRQDAAPVAAIDTALGDLGPHLTPGMGYVLMASGDTSRSLWPLLANKNLDRAPDGQGRVDGRPALPGWTLEPAQRPLAVVRVTSGTRDLPRPVEVRDTAGNTTTRTTKALFRLNGSTNTWILSNVPRQWSGEKRARRLGEKHSRWSADALSGKNTWYAHTSTEILVVGAETDPERHAIAAARLCHHAVSWDGRTSYPAPVHLAALMDRDHPQYRRTVDWDDEADYEENTGQ</sequence>
<proteinExistence type="predicted"/>
<feature type="domain" description="pPIWI-RE module N-terminal" evidence="2">
    <location>
        <begin position="13"/>
        <end position="343"/>
    </location>
</feature>
<dbReference type="Pfam" id="PF13111">
    <property type="entry name" value="pPIWI_RE_X"/>
    <property type="match status" value="1"/>
</dbReference>
<evidence type="ECO:0000313" key="4">
    <source>
        <dbReference type="Proteomes" id="UP001165042"/>
    </source>
</evidence>
<organism evidence="3 4">
    <name type="scientific">Actinokineospora globicatena</name>
    <dbReference type="NCBI Taxonomy" id="103729"/>
    <lineage>
        <taxon>Bacteria</taxon>
        <taxon>Bacillati</taxon>
        <taxon>Actinomycetota</taxon>
        <taxon>Actinomycetes</taxon>
        <taxon>Pseudonocardiales</taxon>
        <taxon>Pseudonocardiaceae</taxon>
        <taxon>Actinokineospora</taxon>
    </lineage>
</organism>
<name>A0A9W6QLC5_9PSEU</name>
<reference evidence="3" key="1">
    <citation type="submission" date="2023-02" db="EMBL/GenBank/DDBJ databases">
        <title>Actinokineospora globicatena NBRC 15670.</title>
        <authorList>
            <person name="Ichikawa N."/>
            <person name="Sato H."/>
            <person name="Tonouchi N."/>
        </authorList>
    </citation>
    <scope>NUCLEOTIDE SEQUENCE</scope>
    <source>
        <strain evidence="3">NBRC 15670</strain>
    </source>
</reference>
<keyword evidence="4" id="KW-1185">Reference proteome</keyword>
<evidence type="ECO:0000313" key="3">
    <source>
        <dbReference type="EMBL" id="GLW90624.1"/>
    </source>
</evidence>
<dbReference type="Pfam" id="PF13032">
    <property type="entry name" value="RNaseH_pPIWI_RE"/>
    <property type="match status" value="1"/>
</dbReference>
<dbReference type="InterPro" id="IPR024996">
    <property type="entry name" value="RNaseH_pPIWI_RE"/>
</dbReference>
<dbReference type="RefSeq" id="WP_285608962.1">
    <property type="nucleotide sequence ID" value="NZ_BSSD01000002.1"/>
</dbReference>
<comment type="caution">
    <text evidence="3">The sequence shown here is derived from an EMBL/GenBank/DDBJ whole genome shotgun (WGS) entry which is preliminary data.</text>
</comment>
<feature type="domain" description="pPIWI-RE RNaseH" evidence="1">
    <location>
        <begin position="550"/>
        <end position="833"/>
    </location>
</feature>
<dbReference type="AlphaFoldDB" id="A0A9W6QLC5"/>
<dbReference type="Proteomes" id="UP001165042">
    <property type="component" value="Unassembled WGS sequence"/>
</dbReference>
<dbReference type="InterPro" id="IPR025085">
    <property type="entry name" value="pPIWI_RE_X"/>
</dbReference>
<gene>
    <name evidence="3" type="ORF">Aglo03_14400</name>
</gene>
<evidence type="ECO:0008006" key="5">
    <source>
        <dbReference type="Google" id="ProtNLM"/>
    </source>
</evidence>
<evidence type="ECO:0000259" key="1">
    <source>
        <dbReference type="Pfam" id="PF13032"/>
    </source>
</evidence>
<accession>A0A9W6QLC5</accession>
<protein>
    <recommendedName>
        <fullName evidence="5">DUF3893 domain-containing protein</fullName>
    </recommendedName>
</protein>